<dbReference type="HAMAP" id="MF_00044">
    <property type="entry name" value="Asp_tRNA_synth_type1"/>
    <property type="match status" value="1"/>
</dbReference>
<dbReference type="InterPro" id="IPR029351">
    <property type="entry name" value="GAD_dom"/>
</dbReference>
<evidence type="ECO:0000313" key="9">
    <source>
        <dbReference type="Proteomes" id="UP000697710"/>
    </source>
</evidence>
<evidence type="ECO:0000313" key="8">
    <source>
        <dbReference type="EMBL" id="MCA9726458.1"/>
    </source>
</evidence>
<dbReference type="Gene3D" id="2.40.50.140">
    <property type="entry name" value="Nucleic acid-binding proteins"/>
    <property type="match status" value="1"/>
</dbReference>
<keyword evidence="4" id="KW-0067">ATP-binding</keyword>
<accession>A0A956LW67</accession>
<keyword evidence="5" id="KW-0648">Protein biosynthesis</keyword>
<dbReference type="CDD" id="cd00777">
    <property type="entry name" value="AspRS_core"/>
    <property type="match status" value="1"/>
</dbReference>
<dbReference type="InterPro" id="IPR012340">
    <property type="entry name" value="NA-bd_OB-fold"/>
</dbReference>
<dbReference type="Proteomes" id="UP000697710">
    <property type="component" value="Unassembled WGS sequence"/>
</dbReference>
<comment type="similarity">
    <text evidence="1">Belongs to the class-II aminoacyl-tRNA synthetase family. Type 1 subfamily.</text>
</comment>
<dbReference type="InterPro" id="IPR004364">
    <property type="entry name" value="Aa-tRNA-synt_II"/>
</dbReference>
<dbReference type="NCBIfam" id="NF001750">
    <property type="entry name" value="PRK00476.1"/>
    <property type="match status" value="1"/>
</dbReference>
<evidence type="ECO:0000256" key="5">
    <source>
        <dbReference type="ARBA" id="ARBA00022917"/>
    </source>
</evidence>
<dbReference type="GO" id="GO:0005524">
    <property type="term" value="F:ATP binding"/>
    <property type="evidence" value="ECO:0007669"/>
    <property type="project" value="UniProtKB-KW"/>
</dbReference>
<dbReference type="CDD" id="cd04317">
    <property type="entry name" value="EcAspRS_like_N"/>
    <property type="match status" value="1"/>
</dbReference>
<keyword evidence="3" id="KW-0547">Nucleotide-binding</keyword>
<keyword evidence="2 8" id="KW-0436">Ligase</keyword>
<feature type="domain" description="Aminoacyl-transfer RNA synthetases class-II family profile" evidence="7">
    <location>
        <begin position="100"/>
        <end position="516"/>
    </location>
</feature>
<dbReference type="PANTHER" id="PTHR22594">
    <property type="entry name" value="ASPARTYL/LYSYL-TRNA SYNTHETASE"/>
    <property type="match status" value="1"/>
</dbReference>
<dbReference type="AlphaFoldDB" id="A0A956LW67"/>
<proteinExistence type="inferred from homology"/>
<dbReference type="NCBIfam" id="TIGR00459">
    <property type="entry name" value="aspS_bact"/>
    <property type="match status" value="1"/>
</dbReference>
<reference evidence="8" key="2">
    <citation type="journal article" date="2021" name="Microbiome">
        <title>Successional dynamics and alternative stable states in a saline activated sludge microbial community over 9 years.</title>
        <authorList>
            <person name="Wang Y."/>
            <person name="Ye J."/>
            <person name="Ju F."/>
            <person name="Liu L."/>
            <person name="Boyd J.A."/>
            <person name="Deng Y."/>
            <person name="Parks D.H."/>
            <person name="Jiang X."/>
            <person name="Yin X."/>
            <person name="Woodcroft B.J."/>
            <person name="Tyson G.W."/>
            <person name="Hugenholtz P."/>
            <person name="Polz M.F."/>
            <person name="Zhang T."/>
        </authorList>
    </citation>
    <scope>NUCLEOTIDE SEQUENCE</scope>
    <source>
        <strain evidence="8">HKST-UBA01</strain>
    </source>
</reference>
<dbReference type="InterPro" id="IPR004524">
    <property type="entry name" value="Asp-tRNA-ligase_1"/>
</dbReference>
<protein>
    <submittedName>
        <fullName evidence="8">Aspartate--tRNA ligase</fullName>
        <ecNumber evidence="8">6.1.1.12</ecNumber>
    </submittedName>
</protein>
<dbReference type="InterPro" id="IPR002312">
    <property type="entry name" value="Asp/Asn-tRNA-synth_IIb"/>
</dbReference>
<evidence type="ECO:0000256" key="3">
    <source>
        <dbReference type="ARBA" id="ARBA00022741"/>
    </source>
</evidence>
<gene>
    <name evidence="8" type="primary">aspS</name>
    <name evidence="8" type="ORF">KC729_02170</name>
</gene>
<dbReference type="InterPro" id="IPR047090">
    <property type="entry name" value="AspRS_core"/>
</dbReference>
<keyword evidence="6" id="KW-0030">Aminoacyl-tRNA synthetase</keyword>
<dbReference type="InterPro" id="IPR047089">
    <property type="entry name" value="Asp-tRNA-ligase_1_N"/>
</dbReference>
<dbReference type="InterPro" id="IPR004115">
    <property type="entry name" value="GAD-like_sf"/>
</dbReference>
<sequence>VTQAVLRPEDGGGPARTELARSLGSEFVIAIEGTVAARPPEMINSKIGTGEVEVIVDGLRILNDARTPPFTPDEAAHCSEDLRLEYRYLDLRRPDLISVLALRHRVAATTRRVLEGQSFLEIETPMLVRPTPEGARDYLVPSRVHPGSFYALPQSPQLYKQILMVSGVDRYYQLARCLRDEDLRADRQPEHTQIDLEMSFVGEEDIHRLIEGLMTEIWRTQLQVTLELPFPRMTYREAMARFGSDKPDLRFGFELVDLSEIVRGCGFAIFEQAIEAGGGVRGLVIPGGGSLSRKAQDELEALAQRYGARGLARAKVADGGLEGGVAKFLPGGIQTAMRDRAGARPGDLLVMVADRFGVACRALGAVRSRLGQQWLDTNPEAATSWRFLWVNEFPVFEEDGGSGRFVPAHHMFTMPMDEDLPHLESDPARVRGKLYDLVLNGFELGSGSIRIHRRDIQEAVMRVIGMSAAEAEERFGFLLKAFQYGAPPHGGIALGLDRIIMLMAGRSSLRDTIAFPKTTSAASLMDGCPAPVEAQELAELRIRLDLHNKGA</sequence>
<dbReference type="EC" id="6.1.1.12" evidence="8"/>
<name>A0A956LW67_UNCEI</name>
<dbReference type="GO" id="GO:0005737">
    <property type="term" value="C:cytoplasm"/>
    <property type="evidence" value="ECO:0007669"/>
    <property type="project" value="InterPro"/>
</dbReference>
<dbReference type="InterPro" id="IPR006195">
    <property type="entry name" value="aa-tRNA-synth_II"/>
</dbReference>
<dbReference type="SUPFAM" id="SSF55681">
    <property type="entry name" value="Class II aaRS and biotin synthetases"/>
    <property type="match status" value="1"/>
</dbReference>
<dbReference type="Pfam" id="PF00152">
    <property type="entry name" value="tRNA-synt_2"/>
    <property type="match status" value="1"/>
</dbReference>
<organism evidence="8 9">
    <name type="scientific">Eiseniibacteriota bacterium</name>
    <dbReference type="NCBI Taxonomy" id="2212470"/>
    <lineage>
        <taxon>Bacteria</taxon>
        <taxon>Candidatus Eiseniibacteriota</taxon>
    </lineage>
</organism>
<dbReference type="SUPFAM" id="SSF50249">
    <property type="entry name" value="Nucleic acid-binding proteins"/>
    <property type="match status" value="1"/>
</dbReference>
<dbReference type="InterPro" id="IPR045864">
    <property type="entry name" value="aa-tRNA-synth_II/BPL/LPL"/>
</dbReference>
<evidence type="ECO:0000259" key="7">
    <source>
        <dbReference type="PROSITE" id="PS50862"/>
    </source>
</evidence>
<evidence type="ECO:0000256" key="6">
    <source>
        <dbReference type="ARBA" id="ARBA00023146"/>
    </source>
</evidence>
<evidence type="ECO:0000256" key="2">
    <source>
        <dbReference type="ARBA" id="ARBA00022598"/>
    </source>
</evidence>
<feature type="non-terminal residue" evidence="8">
    <location>
        <position position="1"/>
    </location>
</feature>
<dbReference type="Gene3D" id="3.30.1360.30">
    <property type="entry name" value="GAD-like domain"/>
    <property type="match status" value="1"/>
</dbReference>
<dbReference type="PROSITE" id="PS50862">
    <property type="entry name" value="AA_TRNA_LIGASE_II"/>
    <property type="match status" value="1"/>
</dbReference>
<dbReference type="GO" id="GO:0004815">
    <property type="term" value="F:aspartate-tRNA ligase activity"/>
    <property type="evidence" value="ECO:0007669"/>
    <property type="project" value="UniProtKB-EC"/>
</dbReference>
<comment type="caution">
    <text evidence="8">The sequence shown here is derived from an EMBL/GenBank/DDBJ whole genome shotgun (WGS) entry which is preliminary data.</text>
</comment>
<reference evidence="8" key="1">
    <citation type="submission" date="2020-04" db="EMBL/GenBank/DDBJ databases">
        <authorList>
            <person name="Zhang T."/>
        </authorList>
    </citation>
    <scope>NUCLEOTIDE SEQUENCE</scope>
    <source>
        <strain evidence="8">HKST-UBA01</strain>
    </source>
</reference>
<dbReference type="PANTHER" id="PTHR22594:SF5">
    <property type="entry name" value="ASPARTATE--TRNA LIGASE, MITOCHONDRIAL"/>
    <property type="match status" value="1"/>
</dbReference>
<dbReference type="PRINTS" id="PR01042">
    <property type="entry name" value="TRNASYNTHASP"/>
</dbReference>
<dbReference type="Pfam" id="PF02938">
    <property type="entry name" value="GAD"/>
    <property type="match status" value="1"/>
</dbReference>
<dbReference type="Gene3D" id="3.30.930.10">
    <property type="entry name" value="Bira Bifunctional Protein, Domain 2"/>
    <property type="match status" value="1"/>
</dbReference>
<dbReference type="EMBL" id="JAGQHR010000031">
    <property type="protein sequence ID" value="MCA9726458.1"/>
    <property type="molecule type" value="Genomic_DNA"/>
</dbReference>
<dbReference type="SUPFAM" id="SSF55261">
    <property type="entry name" value="GAD domain-like"/>
    <property type="match status" value="1"/>
</dbReference>
<dbReference type="GO" id="GO:0006422">
    <property type="term" value="P:aspartyl-tRNA aminoacylation"/>
    <property type="evidence" value="ECO:0007669"/>
    <property type="project" value="TreeGrafter"/>
</dbReference>
<evidence type="ECO:0000256" key="4">
    <source>
        <dbReference type="ARBA" id="ARBA00022840"/>
    </source>
</evidence>
<evidence type="ECO:0000256" key="1">
    <source>
        <dbReference type="ARBA" id="ARBA00006303"/>
    </source>
</evidence>